<dbReference type="SUPFAM" id="SSF103473">
    <property type="entry name" value="MFS general substrate transporter"/>
    <property type="match status" value="1"/>
</dbReference>
<proteinExistence type="predicted"/>
<keyword evidence="4 5" id="KW-0472">Membrane</keyword>
<feature type="transmembrane region" description="Helical" evidence="5">
    <location>
        <begin position="204"/>
        <end position="224"/>
    </location>
</feature>
<feature type="transmembrane region" description="Helical" evidence="5">
    <location>
        <begin position="166"/>
        <end position="184"/>
    </location>
</feature>
<comment type="subcellular location">
    <subcellularLocation>
        <location evidence="1">Membrane</location>
    </subcellularLocation>
</comment>
<dbReference type="InterPro" id="IPR005828">
    <property type="entry name" value="MFS_sugar_transport-like"/>
</dbReference>
<evidence type="ECO:0000256" key="3">
    <source>
        <dbReference type="ARBA" id="ARBA00022989"/>
    </source>
</evidence>
<evidence type="ECO:0000256" key="4">
    <source>
        <dbReference type="ARBA" id="ARBA00023136"/>
    </source>
</evidence>
<dbReference type="WBParaSite" id="Hba_08632">
    <property type="protein sequence ID" value="Hba_08632"/>
    <property type="gene ID" value="Hba_08632"/>
</dbReference>
<dbReference type="PANTHER" id="PTHR23503">
    <property type="entry name" value="SOLUTE CARRIER FAMILY 2"/>
    <property type="match status" value="1"/>
</dbReference>
<organism evidence="6 7">
    <name type="scientific">Heterorhabditis bacteriophora</name>
    <name type="common">Entomopathogenic nematode worm</name>
    <dbReference type="NCBI Taxonomy" id="37862"/>
    <lineage>
        <taxon>Eukaryota</taxon>
        <taxon>Metazoa</taxon>
        <taxon>Ecdysozoa</taxon>
        <taxon>Nematoda</taxon>
        <taxon>Chromadorea</taxon>
        <taxon>Rhabditida</taxon>
        <taxon>Rhabditina</taxon>
        <taxon>Rhabditomorpha</taxon>
        <taxon>Strongyloidea</taxon>
        <taxon>Heterorhabditidae</taxon>
        <taxon>Heterorhabditis</taxon>
    </lineage>
</organism>
<keyword evidence="2 5" id="KW-0812">Transmembrane</keyword>
<evidence type="ECO:0000256" key="5">
    <source>
        <dbReference type="SAM" id="Phobius"/>
    </source>
</evidence>
<dbReference type="Pfam" id="PF00083">
    <property type="entry name" value="Sugar_tr"/>
    <property type="match status" value="1"/>
</dbReference>
<keyword evidence="3 5" id="KW-1133">Transmembrane helix</keyword>
<keyword evidence="6" id="KW-1185">Reference proteome</keyword>
<dbReference type="Proteomes" id="UP000095283">
    <property type="component" value="Unplaced"/>
</dbReference>
<accession>A0A1I7WTU3</accession>
<dbReference type="InterPro" id="IPR045263">
    <property type="entry name" value="GLUT"/>
</dbReference>
<dbReference type="Gene3D" id="1.20.1250.20">
    <property type="entry name" value="MFS general substrate transporter like domains"/>
    <property type="match status" value="2"/>
</dbReference>
<evidence type="ECO:0000256" key="2">
    <source>
        <dbReference type="ARBA" id="ARBA00022692"/>
    </source>
</evidence>
<evidence type="ECO:0000313" key="7">
    <source>
        <dbReference type="WBParaSite" id="Hba_08632"/>
    </source>
</evidence>
<feature type="transmembrane region" description="Helical" evidence="5">
    <location>
        <begin position="37"/>
        <end position="58"/>
    </location>
</feature>
<evidence type="ECO:0000313" key="6">
    <source>
        <dbReference type="Proteomes" id="UP000095283"/>
    </source>
</evidence>
<dbReference type="PANTHER" id="PTHR23503:SF108">
    <property type="entry name" value="MAJOR FACILITATOR SUPERFAMILY (MFS) PROFILE DOMAIN-CONTAINING PROTEIN"/>
    <property type="match status" value="1"/>
</dbReference>
<name>A0A1I7WTU3_HETBA</name>
<dbReference type="AlphaFoldDB" id="A0A1I7WTU3"/>
<evidence type="ECO:0000256" key="1">
    <source>
        <dbReference type="ARBA" id="ARBA00004370"/>
    </source>
</evidence>
<dbReference type="GO" id="GO:0016020">
    <property type="term" value="C:membrane"/>
    <property type="evidence" value="ECO:0007669"/>
    <property type="project" value="UniProtKB-SubCell"/>
</dbReference>
<feature type="transmembrane region" description="Helical" evidence="5">
    <location>
        <begin position="70"/>
        <end position="95"/>
    </location>
</feature>
<dbReference type="InterPro" id="IPR036259">
    <property type="entry name" value="MFS_trans_sf"/>
</dbReference>
<feature type="transmembrane region" description="Helical" evidence="5">
    <location>
        <begin position="101"/>
        <end position="123"/>
    </location>
</feature>
<reference evidence="7" key="1">
    <citation type="submission" date="2016-11" db="UniProtKB">
        <authorList>
            <consortium name="WormBaseParasite"/>
        </authorList>
    </citation>
    <scope>IDENTIFICATION</scope>
</reference>
<sequence>MGYSNAYPNTSIESFRTFLNNSLSYNDHPFTESSFNWIWSTILNVYFAGFAVGSWISVPLADKIGRKWGLVIGNSLNFLSAVIATLSIVFSLPWLFLVNRIIFAISAAISMNSLILLLQCFLFSNLSFHNYCGQEAHILLLAIEREKTKDDGSFYDLFHSPHLRKGLLLGVITLQVTTSIWPVLYFSTEFLNRANISYENAEVISTTMLFLRCNMLALLLFVICSQVQPYYDPIKYGCIVAVIFHGISYSRFRLLRS</sequence>
<dbReference type="GO" id="GO:0015149">
    <property type="term" value="F:hexose transmembrane transporter activity"/>
    <property type="evidence" value="ECO:0007669"/>
    <property type="project" value="TreeGrafter"/>
</dbReference>
<protein>
    <submittedName>
        <fullName evidence="7">MFS domain-containing protein</fullName>
    </submittedName>
</protein>